<dbReference type="GO" id="GO:0004177">
    <property type="term" value="F:aminopeptidase activity"/>
    <property type="evidence" value="ECO:0007669"/>
    <property type="project" value="UniProtKB-UniRule"/>
</dbReference>
<evidence type="ECO:0000256" key="6">
    <source>
        <dbReference type="PIRNR" id="PIRNR001123"/>
    </source>
</evidence>
<evidence type="ECO:0000313" key="10">
    <source>
        <dbReference type="Proteomes" id="UP000186705"/>
    </source>
</evidence>
<dbReference type="PIRSF" id="PIRSF001123">
    <property type="entry name" value="PepA_GA"/>
    <property type="match status" value="1"/>
</dbReference>
<dbReference type="STRING" id="1862672.BO225_06120"/>
<keyword evidence="4 8" id="KW-0479">Metal-binding</keyword>
<evidence type="ECO:0000256" key="4">
    <source>
        <dbReference type="ARBA" id="ARBA00022723"/>
    </source>
</evidence>
<name>A0A1U7NMN2_9FIRM</name>
<dbReference type="EMBL" id="MPKA01000064">
    <property type="protein sequence ID" value="OLU46482.1"/>
    <property type="molecule type" value="Genomic_DNA"/>
</dbReference>
<dbReference type="AlphaFoldDB" id="A0A1U7NMN2"/>
<dbReference type="SUPFAM" id="SSF53187">
    <property type="entry name" value="Zn-dependent exopeptidases"/>
    <property type="match status" value="1"/>
</dbReference>
<dbReference type="Gene3D" id="3.40.630.10">
    <property type="entry name" value="Zn peptidases"/>
    <property type="match status" value="1"/>
</dbReference>
<keyword evidence="5" id="KW-0378">Hydrolase</keyword>
<evidence type="ECO:0000256" key="1">
    <source>
        <dbReference type="ARBA" id="ARBA00006272"/>
    </source>
</evidence>
<feature type="binding site" evidence="8">
    <location>
        <position position="61"/>
    </location>
    <ligand>
        <name>Zn(2+)</name>
        <dbReference type="ChEBI" id="CHEBI:29105"/>
        <label>1</label>
    </ligand>
</feature>
<comment type="caution">
    <text evidence="9">The sequence shown here is derived from an EMBL/GenBank/DDBJ whole genome shotgun (WGS) entry which is preliminary data.</text>
</comment>
<evidence type="ECO:0008006" key="11">
    <source>
        <dbReference type="Google" id="ProtNLM"/>
    </source>
</evidence>
<dbReference type="PANTHER" id="PTHR32481:SF0">
    <property type="entry name" value="AMINOPEPTIDASE YPDE-RELATED"/>
    <property type="match status" value="1"/>
</dbReference>
<gene>
    <name evidence="9" type="ORF">BO225_06120</name>
</gene>
<dbReference type="InterPro" id="IPR051464">
    <property type="entry name" value="Peptidase_M42_aminopept"/>
</dbReference>
<dbReference type="SUPFAM" id="SSF101821">
    <property type="entry name" value="Aminopeptidase/glucanase lid domain"/>
    <property type="match status" value="1"/>
</dbReference>
<proteinExistence type="inferred from homology"/>
<feature type="binding site" evidence="8">
    <location>
        <position position="315"/>
    </location>
    <ligand>
        <name>Zn(2+)</name>
        <dbReference type="ChEBI" id="CHEBI:29105"/>
        <label>2</label>
    </ligand>
</feature>
<keyword evidence="10" id="KW-1185">Reference proteome</keyword>
<dbReference type="GO" id="GO:0046872">
    <property type="term" value="F:metal ion binding"/>
    <property type="evidence" value="ECO:0007669"/>
    <property type="project" value="UniProtKB-UniRule"/>
</dbReference>
<evidence type="ECO:0000313" key="9">
    <source>
        <dbReference type="EMBL" id="OLU46482.1"/>
    </source>
</evidence>
<dbReference type="OrthoDB" id="9772053at2"/>
<dbReference type="Gene3D" id="2.40.30.40">
    <property type="entry name" value="Peptidase M42, domain 2"/>
    <property type="match status" value="1"/>
</dbReference>
<feature type="binding site" evidence="8">
    <location>
        <position position="175"/>
    </location>
    <ligand>
        <name>Zn(2+)</name>
        <dbReference type="ChEBI" id="CHEBI:29105"/>
        <label>2</label>
    </ligand>
</feature>
<evidence type="ECO:0000256" key="2">
    <source>
        <dbReference type="ARBA" id="ARBA00022438"/>
    </source>
</evidence>
<dbReference type="Proteomes" id="UP000186705">
    <property type="component" value="Unassembled WGS sequence"/>
</dbReference>
<feature type="active site" description="Proton acceptor" evidence="7">
    <location>
        <position position="207"/>
    </location>
</feature>
<keyword evidence="3" id="KW-0645">Protease</keyword>
<dbReference type="Pfam" id="PF05343">
    <property type="entry name" value="Peptidase_M42"/>
    <property type="match status" value="1"/>
</dbReference>
<evidence type="ECO:0000256" key="8">
    <source>
        <dbReference type="PIRSR" id="PIRSR001123-2"/>
    </source>
</evidence>
<evidence type="ECO:0000256" key="3">
    <source>
        <dbReference type="ARBA" id="ARBA00022670"/>
    </source>
</evidence>
<comment type="similarity">
    <text evidence="1 6">Belongs to the peptidase M42 family.</text>
</comment>
<feature type="binding site" evidence="8">
    <location>
        <position position="175"/>
    </location>
    <ligand>
        <name>Zn(2+)</name>
        <dbReference type="ChEBI" id="CHEBI:29105"/>
        <label>1</label>
    </ligand>
</feature>
<dbReference type="InterPro" id="IPR008007">
    <property type="entry name" value="Peptidase_M42"/>
</dbReference>
<feature type="binding site" evidence="8">
    <location>
        <position position="230"/>
    </location>
    <ligand>
        <name>Zn(2+)</name>
        <dbReference type="ChEBI" id="CHEBI:29105"/>
        <label>1</label>
    </ligand>
</feature>
<dbReference type="GO" id="GO:0006508">
    <property type="term" value="P:proteolysis"/>
    <property type="evidence" value="ECO:0007669"/>
    <property type="project" value="UniProtKB-KW"/>
</dbReference>
<evidence type="ECO:0000256" key="7">
    <source>
        <dbReference type="PIRSR" id="PIRSR001123-1"/>
    </source>
</evidence>
<comment type="cofactor">
    <cofactor evidence="8">
        <name>a divalent metal cation</name>
        <dbReference type="ChEBI" id="CHEBI:60240"/>
    </cofactor>
    <text evidence="8">Binds 2 divalent metal cations per subunit.</text>
</comment>
<protein>
    <recommendedName>
        <fullName evidence="11">Peptidase M42</fullName>
    </recommendedName>
</protein>
<feature type="binding site" evidence="8">
    <location>
        <position position="208"/>
    </location>
    <ligand>
        <name>Zn(2+)</name>
        <dbReference type="ChEBI" id="CHEBI:29105"/>
        <label>2</label>
    </ligand>
</feature>
<reference evidence="9 10" key="1">
    <citation type="submission" date="2016-11" db="EMBL/GenBank/DDBJ databases">
        <title>Description of two novel members of the family Erysipelotrichaceae: Ileibacterium lipovorans gen. nov., sp. nov. and Dubosiella newyorkensis, gen. nov., sp. nov.</title>
        <authorList>
            <person name="Cox L.M."/>
            <person name="Sohn J."/>
            <person name="Tyrrell K.L."/>
            <person name="Citron D.M."/>
            <person name="Lawson P.A."/>
            <person name="Patel N.B."/>
            <person name="Iizumi T."/>
            <person name="Perez-Perez G.I."/>
            <person name="Goldstein E.J."/>
            <person name="Blaser M.J."/>
        </authorList>
    </citation>
    <scope>NUCLEOTIDE SEQUENCE [LARGE SCALE GENOMIC DNA]</scope>
    <source>
        <strain evidence="9 10">NYU-BL-A4</strain>
    </source>
</reference>
<keyword evidence="2" id="KW-0031">Aminopeptidase</keyword>
<dbReference type="RefSeq" id="WP_076341387.1">
    <property type="nucleotide sequence ID" value="NZ_CAJTMI010000010.1"/>
</dbReference>
<accession>A0A1U7NMN2</accession>
<dbReference type="InterPro" id="IPR023367">
    <property type="entry name" value="Peptidase_M42_dom2"/>
</dbReference>
<dbReference type="PANTHER" id="PTHR32481">
    <property type="entry name" value="AMINOPEPTIDASE"/>
    <property type="match status" value="1"/>
</dbReference>
<organism evidence="9 10">
    <name type="scientific">Dubosiella newyorkensis</name>
    <dbReference type="NCBI Taxonomy" id="1862672"/>
    <lineage>
        <taxon>Bacteria</taxon>
        <taxon>Bacillati</taxon>
        <taxon>Bacillota</taxon>
        <taxon>Erysipelotrichia</taxon>
        <taxon>Erysipelotrichales</taxon>
        <taxon>Erysipelotrichaceae</taxon>
        <taxon>Dubosiella</taxon>
    </lineage>
</organism>
<sequence>MSNDFQKTVIKFSNAFGPSGMEEEVQSIVKERFTIETDTIQNTFVFLNEKEGLPTLLLDAHADEVGFMVQSILENGRLSFLPIGGWDPSNIVSCPVKIKTKKGFVSGIVASIPPHFMREDQKGRKIDFDDLVIDVGTSYKEESIALGIEPGDFIVPDVQCDYIPSLQVFKGKAFDCRIGCAALFETLKILENKELPVNVIGLFSAQEEVGERGIECALQKIHPQLAICFEGCPSDDTFEAKDKIQSAMAKGVMLRAMDRSMITHPKWQRYALETAKKYDIPYQVAVRKGGGTNGGILHVHDIPTIVIGIPVRYAHASVGFCSEKDLEGAIELACQIALSLDRKALQALGVLPD</sequence>
<evidence type="ECO:0000256" key="5">
    <source>
        <dbReference type="ARBA" id="ARBA00022801"/>
    </source>
</evidence>
<dbReference type="GeneID" id="78275519"/>